<dbReference type="Gene3D" id="1.10.260.40">
    <property type="entry name" value="lambda repressor-like DNA-binding domains"/>
    <property type="match status" value="1"/>
</dbReference>
<gene>
    <name evidence="3" type="ORF">GH984_00005</name>
</gene>
<dbReference type="PROSITE" id="PS50943">
    <property type="entry name" value="HTH_CROC1"/>
    <property type="match status" value="1"/>
</dbReference>
<dbReference type="GO" id="GO:0003677">
    <property type="term" value="F:DNA binding"/>
    <property type="evidence" value="ECO:0007669"/>
    <property type="project" value="InterPro"/>
</dbReference>
<dbReference type="InterPro" id="IPR001387">
    <property type="entry name" value="Cro/C1-type_HTH"/>
</dbReference>
<feature type="region of interest" description="Disordered" evidence="1">
    <location>
        <begin position="79"/>
        <end position="116"/>
    </location>
</feature>
<name>A0A6N7QKU6_9GAMM</name>
<proteinExistence type="predicted"/>
<comment type="caution">
    <text evidence="3">The sequence shown here is derived from an EMBL/GenBank/DDBJ whole genome shotgun (WGS) entry which is preliminary data.</text>
</comment>
<evidence type="ECO:0000256" key="1">
    <source>
        <dbReference type="SAM" id="MobiDB-lite"/>
    </source>
</evidence>
<protein>
    <submittedName>
        <fullName evidence="3">Helix-turn-helix domain-containing protein</fullName>
    </submittedName>
</protein>
<evidence type="ECO:0000313" key="4">
    <source>
        <dbReference type="Proteomes" id="UP000433788"/>
    </source>
</evidence>
<keyword evidence="4" id="KW-1185">Reference proteome</keyword>
<dbReference type="CDD" id="cd00093">
    <property type="entry name" value="HTH_XRE"/>
    <property type="match status" value="1"/>
</dbReference>
<dbReference type="SMART" id="SM00530">
    <property type="entry name" value="HTH_XRE"/>
    <property type="match status" value="1"/>
</dbReference>
<dbReference type="InterPro" id="IPR010982">
    <property type="entry name" value="Lambda_DNA-bd_dom_sf"/>
</dbReference>
<dbReference type="AlphaFoldDB" id="A0A6N7QKU6"/>
<feature type="domain" description="HTH cro/C1-type" evidence="2">
    <location>
        <begin position="20"/>
        <end position="72"/>
    </location>
</feature>
<organism evidence="3 4">
    <name type="scientific">Spiribacter salilacus</name>
    <dbReference type="NCBI Taxonomy" id="2664894"/>
    <lineage>
        <taxon>Bacteria</taxon>
        <taxon>Pseudomonadati</taxon>
        <taxon>Pseudomonadota</taxon>
        <taxon>Gammaproteobacteria</taxon>
        <taxon>Chromatiales</taxon>
        <taxon>Ectothiorhodospiraceae</taxon>
        <taxon>Spiribacter</taxon>
    </lineage>
</organism>
<evidence type="ECO:0000259" key="2">
    <source>
        <dbReference type="PROSITE" id="PS50943"/>
    </source>
</evidence>
<evidence type="ECO:0000313" key="3">
    <source>
        <dbReference type="EMBL" id="MRH77096.1"/>
    </source>
</evidence>
<sequence>MDFTKDLSDDAVLKEIGNRITQYRLNQNKTQVALAQEAGVSSRTMARIEQGDSVQASSIIRVLRALQLAENLDTLIPEPAVSPVQQLKMQGKQRQRASSKSAKSKKEEPWSWGDEE</sequence>
<dbReference type="EMBL" id="WJPP01000001">
    <property type="protein sequence ID" value="MRH77096.1"/>
    <property type="molecule type" value="Genomic_DNA"/>
</dbReference>
<reference evidence="3 4" key="1">
    <citation type="submission" date="2019-11" db="EMBL/GenBank/DDBJ databases">
        <authorList>
            <person name="Zhang X.Y."/>
        </authorList>
    </citation>
    <scope>NUCLEOTIDE SEQUENCE [LARGE SCALE GENOMIC DNA]</scope>
    <source>
        <strain evidence="3 4">C176</strain>
    </source>
</reference>
<accession>A0A6N7QKU6</accession>
<dbReference type="RefSeq" id="WP_153718180.1">
    <property type="nucleotide sequence ID" value="NZ_WJPP01000001.1"/>
</dbReference>
<dbReference type="SUPFAM" id="SSF47413">
    <property type="entry name" value="lambda repressor-like DNA-binding domains"/>
    <property type="match status" value="1"/>
</dbReference>
<dbReference type="Pfam" id="PF13560">
    <property type="entry name" value="HTH_31"/>
    <property type="match status" value="1"/>
</dbReference>
<dbReference type="Proteomes" id="UP000433788">
    <property type="component" value="Unassembled WGS sequence"/>
</dbReference>